<evidence type="ECO:0000256" key="2">
    <source>
        <dbReference type="ARBA" id="ARBA00023125"/>
    </source>
</evidence>
<dbReference type="Gene3D" id="1.10.443.10">
    <property type="entry name" value="Intergrase catalytic core"/>
    <property type="match status" value="1"/>
</dbReference>
<dbReference type="InterPro" id="IPR011010">
    <property type="entry name" value="DNA_brk_join_enz"/>
</dbReference>
<dbReference type="InterPro" id="IPR004107">
    <property type="entry name" value="Integrase_SAM-like_N"/>
</dbReference>
<evidence type="ECO:0000256" key="1">
    <source>
        <dbReference type="ARBA" id="ARBA00022908"/>
    </source>
</evidence>
<keyword evidence="2 4" id="KW-0238">DNA-binding</keyword>
<dbReference type="Gene3D" id="1.10.150.130">
    <property type="match status" value="1"/>
</dbReference>
<dbReference type="Pfam" id="PF00589">
    <property type="entry name" value="Phage_integrase"/>
    <property type="match status" value="1"/>
</dbReference>
<dbReference type="GO" id="GO:0015074">
    <property type="term" value="P:DNA integration"/>
    <property type="evidence" value="ECO:0007669"/>
    <property type="project" value="UniProtKB-KW"/>
</dbReference>
<name>A0A7W9EL78_9HYPH</name>
<accession>A0A7W9EL78</accession>
<evidence type="ECO:0000313" key="7">
    <source>
        <dbReference type="EMBL" id="MBB5702118.1"/>
    </source>
</evidence>
<reference evidence="7 8" key="1">
    <citation type="submission" date="2020-08" db="EMBL/GenBank/DDBJ databases">
        <title>Genomic Encyclopedia of Type Strains, Phase IV (KMG-IV): sequencing the most valuable type-strain genomes for metagenomic binning, comparative biology and taxonomic classification.</title>
        <authorList>
            <person name="Goeker M."/>
        </authorList>
    </citation>
    <scope>NUCLEOTIDE SEQUENCE [LARGE SCALE GENOMIC DNA]</scope>
    <source>
        <strain evidence="7 8">DSM 26944</strain>
    </source>
</reference>
<dbReference type="CDD" id="cd01189">
    <property type="entry name" value="INT_ICEBs1_C_like"/>
    <property type="match status" value="1"/>
</dbReference>
<dbReference type="GO" id="GO:0003677">
    <property type="term" value="F:DNA binding"/>
    <property type="evidence" value="ECO:0007669"/>
    <property type="project" value="UniProtKB-UniRule"/>
</dbReference>
<evidence type="ECO:0000256" key="3">
    <source>
        <dbReference type="ARBA" id="ARBA00023172"/>
    </source>
</evidence>
<dbReference type="Pfam" id="PF14659">
    <property type="entry name" value="Phage_int_SAM_3"/>
    <property type="match status" value="1"/>
</dbReference>
<gene>
    <name evidence="7" type="ORF">FHS76_001993</name>
</gene>
<dbReference type="RefSeq" id="WP_183651368.1">
    <property type="nucleotide sequence ID" value="NZ_JACIJG010000006.1"/>
</dbReference>
<comment type="caution">
    <text evidence="7">The sequence shown here is derived from an EMBL/GenBank/DDBJ whole genome shotgun (WGS) entry which is preliminary data.</text>
</comment>
<sequence>MKGHIRERSPGKWAIVLDVPDPETGQRRRKWHTFHGTKRQAQVECARLISELSGGIYIEPNKTTIAQFLQRWLDHVKPTVSRKTHERYAELCNQKLIPALGDTILNKLKTERIDNALSTALVSGRHDGKGGLSPTTVRHMRRVLVMALKQAVVWGLLPKNPAEMSKAPKIERKPMAAYDPAQTARLLAAVEGKRLHIPVLLAVMCGLRRGEIAALRWKHVDFAGSRLMVIESAEQTNKETHYKEPKSGKGRVVDLPASVAATLQTHRAKQAENLLLLGIRLTDENFIVADHEGKPFQPRSFTDAWQDLIKGLDLPRIRFHDLRHTHATQLLAAGVHPKIASERLGHSTIGITLDLYSHVMPGMQANAAAQIDVMISNAVAKKGK</sequence>
<feature type="domain" description="Tyr recombinase" evidence="5">
    <location>
        <begin position="173"/>
        <end position="369"/>
    </location>
</feature>
<dbReference type="SUPFAM" id="SSF56349">
    <property type="entry name" value="DNA breaking-rejoining enzymes"/>
    <property type="match status" value="1"/>
</dbReference>
<keyword evidence="1" id="KW-0229">DNA integration</keyword>
<feature type="domain" description="Core-binding (CB)" evidence="6">
    <location>
        <begin position="63"/>
        <end position="152"/>
    </location>
</feature>
<dbReference type="PANTHER" id="PTHR30349:SF91">
    <property type="entry name" value="INTA PROTEIN"/>
    <property type="match status" value="1"/>
</dbReference>
<dbReference type="InterPro" id="IPR010998">
    <property type="entry name" value="Integrase_recombinase_N"/>
</dbReference>
<dbReference type="Proteomes" id="UP000555546">
    <property type="component" value="Unassembled WGS sequence"/>
</dbReference>
<dbReference type="InterPro" id="IPR013762">
    <property type="entry name" value="Integrase-like_cat_sf"/>
</dbReference>
<keyword evidence="3" id="KW-0233">DNA recombination</keyword>
<keyword evidence="8" id="KW-1185">Reference proteome</keyword>
<proteinExistence type="predicted"/>
<dbReference type="PANTHER" id="PTHR30349">
    <property type="entry name" value="PHAGE INTEGRASE-RELATED"/>
    <property type="match status" value="1"/>
</dbReference>
<dbReference type="InterPro" id="IPR002104">
    <property type="entry name" value="Integrase_catalytic"/>
</dbReference>
<dbReference type="AlphaFoldDB" id="A0A7W9EL78"/>
<dbReference type="InterPro" id="IPR044068">
    <property type="entry name" value="CB"/>
</dbReference>
<dbReference type="InterPro" id="IPR050090">
    <property type="entry name" value="Tyrosine_recombinase_XerCD"/>
</dbReference>
<evidence type="ECO:0000256" key="4">
    <source>
        <dbReference type="PROSITE-ProRule" id="PRU01248"/>
    </source>
</evidence>
<organism evidence="7 8">
    <name type="scientific">Brucella daejeonensis</name>
    <dbReference type="NCBI Taxonomy" id="659015"/>
    <lineage>
        <taxon>Bacteria</taxon>
        <taxon>Pseudomonadati</taxon>
        <taxon>Pseudomonadota</taxon>
        <taxon>Alphaproteobacteria</taxon>
        <taxon>Hyphomicrobiales</taxon>
        <taxon>Brucellaceae</taxon>
        <taxon>Brucella/Ochrobactrum group</taxon>
        <taxon>Brucella</taxon>
    </lineage>
</organism>
<evidence type="ECO:0000259" key="5">
    <source>
        <dbReference type="PROSITE" id="PS51898"/>
    </source>
</evidence>
<evidence type="ECO:0000259" key="6">
    <source>
        <dbReference type="PROSITE" id="PS51900"/>
    </source>
</evidence>
<evidence type="ECO:0000313" key="8">
    <source>
        <dbReference type="Proteomes" id="UP000555546"/>
    </source>
</evidence>
<dbReference type="EMBL" id="JACIJG010000006">
    <property type="protein sequence ID" value="MBB5702118.1"/>
    <property type="molecule type" value="Genomic_DNA"/>
</dbReference>
<dbReference type="PROSITE" id="PS51898">
    <property type="entry name" value="TYR_RECOMBINASE"/>
    <property type="match status" value="1"/>
</dbReference>
<protein>
    <submittedName>
        <fullName evidence="7">Integrase</fullName>
    </submittedName>
</protein>
<dbReference type="GO" id="GO:0006310">
    <property type="term" value="P:DNA recombination"/>
    <property type="evidence" value="ECO:0007669"/>
    <property type="project" value="UniProtKB-KW"/>
</dbReference>
<dbReference type="PROSITE" id="PS51900">
    <property type="entry name" value="CB"/>
    <property type="match status" value="1"/>
</dbReference>